<feature type="region of interest" description="Disordered" evidence="6">
    <location>
        <begin position="1"/>
        <end position="26"/>
    </location>
</feature>
<dbReference type="Pfam" id="PF07727">
    <property type="entry name" value="RVT_2"/>
    <property type="match status" value="1"/>
</dbReference>
<dbReference type="Pfam" id="PF25597">
    <property type="entry name" value="SH3_retrovirus"/>
    <property type="match status" value="1"/>
</dbReference>
<dbReference type="Proteomes" id="UP000233837">
    <property type="component" value="Unassembled WGS sequence"/>
</dbReference>
<dbReference type="SUPFAM" id="SSF56672">
    <property type="entry name" value="DNA/RNA polymerases"/>
    <property type="match status" value="1"/>
</dbReference>
<dbReference type="PANTHER" id="PTHR42648">
    <property type="entry name" value="TRANSPOSASE, PUTATIVE-RELATED"/>
    <property type="match status" value="1"/>
</dbReference>
<dbReference type="InterPro" id="IPR001584">
    <property type="entry name" value="Integrase_cat-core"/>
</dbReference>
<proteinExistence type="predicted"/>
<keyword evidence="1" id="KW-0645">Protease</keyword>
<reference evidence="9 10" key="2">
    <citation type="journal article" date="2017" name="Nature">
        <title>The Apostasia genome and the evolution of orchids.</title>
        <authorList>
            <person name="Zhang G.Q."/>
            <person name="Liu K.W."/>
            <person name="Li Z."/>
            <person name="Lohaus R."/>
            <person name="Hsiao Y.Y."/>
            <person name="Niu S.C."/>
            <person name="Wang J.Y."/>
            <person name="Lin Y.C."/>
            <person name="Xu Q."/>
            <person name="Chen L.J."/>
            <person name="Yoshida K."/>
            <person name="Fujiwara S."/>
            <person name="Wang Z.W."/>
            <person name="Zhang Y.Q."/>
            <person name="Mitsuda N."/>
            <person name="Wang M."/>
            <person name="Liu G.H."/>
            <person name="Pecoraro L."/>
            <person name="Huang H.X."/>
            <person name="Xiao X.J."/>
            <person name="Lin M."/>
            <person name="Wu X.Y."/>
            <person name="Wu W.L."/>
            <person name="Chen Y.Y."/>
            <person name="Chang S.B."/>
            <person name="Sakamoto S."/>
            <person name="Ohme-Takagi M."/>
            <person name="Yagi M."/>
            <person name="Zeng S.J."/>
            <person name="Shen C.Y."/>
            <person name="Yeh C.M."/>
            <person name="Luo Y.B."/>
            <person name="Tsai W.C."/>
            <person name="Van de Peer Y."/>
            <person name="Liu Z.J."/>
        </authorList>
    </citation>
    <scope>NUCLEOTIDE SEQUENCE [LARGE SCALE GENOMIC DNA]</scope>
    <source>
        <tissue evidence="9">The whole plant</tissue>
    </source>
</reference>
<dbReference type="GO" id="GO:0015074">
    <property type="term" value="P:DNA integration"/>
    <property type="evidence" value="ECO:0007669"/>
    <property type="project" value="InterPro"/>
</dbReference>
<evidence type="ECO:0000256" key="5">
    <source>
        <dbReference type="PROSITE-ProRule" id="PRU00047"/>
    </source>
</evidence>
<evidence type="ECO:0000256" key="3">
    <source>
        <dbReference type="ARBA" id="ARBA00022750"/>
    </source>
</evidence>
<dbReference type="SUPFAM" id="SSF53098">
    <property type="entry name" value="Ribonuclease H-like"/>
    <property type="match status" value="1"/>
</dbReference>
<protein>
    <submittedName>
        <fullName evidence="9">Retrovirus-related Pol polyprotein from transposon TNT 1-94</fullName>
    </submittedName>
</protein>
<dbReference type="PROSITE" id="PS50994">
    <property type="entry name" value="INTEGRASE"/>
    <property type="match status" value="1"/>
</dbReference>
<dbReference type="InterPro" id="IPR057670">
    <property type="entry name" value="SH3_retrovirus"/>
</dbReference>
<evidence type="ECO:0000256" key="2">
    <source>
        <dbReference type="ARBA" id="ARBA00022723"/>
    </source>
</evidence>
<dbReference type="InterPro" id="IPR039537">
    <property type="entry name" value="Retrotran_Ty1/copia-like"/>
</dbReference>
<dbReference type="GO" id="GO:0006508">
    <property type="term" value="P:proteolysis"/>
    <property type="evidence" value="ECO:0007669"/>
    <property type="project" value="UniProtKB-KW"/>
</dbReference>
<evidence type="ECO:0000256" key="4">
    <source>
        <dbReference type="ARBA" id="ARBA00022801"/>
    </source>
</evidence>
<reference evidence="9 10" key="1">
    <citation type="journal article" date="2016" name="Sci. Rep.">
        <title>The Dendrobium catenatum Lindl. genome sequence provides insights into polysaccharide synthase, floral development and adaptive evolution.</title>
        <authorList>
            <person name="Zhang G.Q."/>
            <person name="Xu Q."/>
            <person name="Bian C."/>
            <person name="Tsai W.C."/>
            <person name="Yeh C.M."/>
            <person name="Liu K.W."/>
            <person name="Yoshida K."/>
            <person name="Zhang L.S."/>
            <person name="Chang S.B."/>
            <person name="Chen F."/>
            <person name="Shi Y."/>
            <person name="Su Y.Y."/>
            <person name="Zhang Y.Q."/>
            <person name="Chen L.J."/>
            <person name="Yin Y."/>
            <person name="Lin M."/>
            <person name="Huang H."/>
            <person name="Deng H."/>
            <person name="Wang Z.W."/>
            <person name="Zhu S.L."/>
            <person name="Zhao X."/>
            <person name="Deng C."/>
            <person name="Niu S.C."/>
            <person name="Huang J."/>
            <person name="Wang M."/>
            <person name="Liu G.H."/>
            <person name="Yang H.J."/>
            <person name="Xiao X.J."/>
            <person name="Hsiao Y.Y."/>
            <person name="Wu W.L."/>
            <person name="Chen Y.Y."/>
            <person name="Mitsuda N."/>
            <person name="Ohme-Takagi M."/>
            <person name="Luo Y.B."/>
            <person name="Van de Peer Y."/>
            <person name="Liu Z.J."/>
        </authorList>
    </citation>
    <scope>NUCLEOTIDE SEQUENCE [LARGE SCALE GENOMIC DNA]</scope>
    <source>
        <tissue evidence="9">The whole plant</tissue>
    </source>
</reference>
<dbReference type="InterPro" id="IPR043502">
    <property type="entry name" value="DNA/RNA_pol_sf"/>
</dbReference>
<keyword evidence="10" id="KW-1185">Reference proteome</keyword>
<organism evidence="9 10">
    <name type="scientific">Dendrobium catenatum</name>
    <dbReference type="NCBI Taxonomy" id="906689"/>
    <lineage>
        <taxon>Eukaryota</taxon>
        <taxon>Viridiplantae</taxon>
        <taxon>Streptophyta</taxon>
        <taxon>Embryophyta</taxon>
        <taxon>Tracheophyta</taxon>
        <taxon>Spermatophyta</taxon>
        <taxon>Magnoliopsida</taxon>
        <taxon>Liliopsida</taxon>
        <taxon>Asparagales</taxon>
        <taxon>Orchidaceae</taxon>
        <taxon>Epidendroideae</taxon>
        <taxon>Malaxideae</taxon>
        <taxon>Dendrobiinae</taxon>
        <taxon>Dendrobium</taxon>
    </lineage>
</organism>
<feature type="domain" description="CCHC-type" evidence="7">
    <location>
        <begin position="290"/>
        <end position="303"/>
    </location>
</feature>
<keyword evidence="4" id="KW-0378">Hydrolase</keyword>
<dbReference type="Pfam" id="PF14223">
    <property type="entry name" value="Retrotran_gag_2"/>
    <property type="match status" value="1"/>
</dbReference>
<evidence type="ECO:0000259" key="8">
    <source>
        <dbReference type="PROSITE" id="PS50994"/>
    </source>
</evidence>
<evidence type="ECO:0000259" key="7">
    <source>
        <dbReference type="PROSITE" id="PS50158"/>
    </source>
</evidence>
<feature type="region of interest" description="Disordered" evidence="6">
    <location>
        <begin position="780"/>
        <end position="848"/>
    </location>
</feature>
<evidence type="ECO:0000313" key="10">
    <source>
        <dbReference type="Proteomes" id="UP000233837"/>
    </source>
</evidence>
<keyword evidence="5" id="KW-0863">Zinc-finger</keyword>
<dbReference type="InterPro" id="IPR025724">
    <property type="entry name" value="GAG-pre-integrase_dom"/>
</dbReference>
<dbReference type="PROSITE" id="PS50158">
    <property type="entry name" value="ZF_CCHC"/>
    <property type="match status" value="1"/>
</dbReference>
<keyword evidence="2" id="KW-0479">Metal-binding</keyword>
<dbReference type="Pfam" id="PF00665">
    <property type="entry name" value="rve"/>
    <property type="match status" value="1"/>
</dbReference>
<dbReference type="InterPro" id="IPR036875">
    <property type="entry name" value="Znf_CCHC_sf"/>
</dbReference>
<dbReference type="InterPro" id="IPR001878">
    <property type="entry name" value="Znf_CCHC"/>
</dbReference>
<feature type="region of interest" description="Disordered" evidence="6">
    <location>
        <begin position="263"/>
        <end position="284"/>
    </location>
</feature>
<keyword evidence="5" id="KW-0862">Zinc</keyword>
<feature type="domain" description="Integrase catalytic" evidence="8">
    <location>
        <begin position="520"/>
        <end position="686"/>
    </location>
</feature>
<evidence type="ECO:0000256" key="1">
    <source>
        <dbReference type="ARBA" id="ARBA00022670"/>
    </source>
</evidence>
<dbReference type="EMBL" id="KZ502899">
    <property type="protein sequence ID" value="PKU70985.1"/>
    <property type="molecule type" value="Genomic_DNA"/>
</dbReference>
<evidence type="ECO:0000313" key="9">
    <source>
        <dbReference type="EMBL" id="PKU70985.1"/>
    </source>
</evidence>
<dbReference type="GO" id="GO:0003676">
    <property type="term" value="F:nucleic acid binding"/>
    <property type="evidence" value="ECO:0007669"/>
    <property type="project" value="InterPro"/>
</dbReference>
<dbReference type="InterPro" id="IPR036397">
    <property type="entry name" value="RNaseH_sf"/>
</dbReference>
<feature type="compositionally biased region" description="Low complexity" evidence="6">
    <location>
        <begin position="825"/>
        <end position="835"/>
    </location>
</feature>
<sequence length="1379" mass="155640">MAEQEQNDLLPSMSHSSSATNNTTSSHISIPPALKFLLNNIKNLAPHQLTPDNYAIWRTQLLQQFTANGYAGYLTGAVSPPPDEHSTDYARWHLEDSNLLSALYSTISQQILPYILTSSTSHEAWQILERRLQPTCRSRVIQLKNELHNVRLKDLTIPQYLTQIKSIVDNIAAAGSKIEPDDVIHYILQGLPNTYSSFKTAIRTYPQSLDLDKFYSLLCSEAINIQQEQSLDLTNNTPHNALYASSQNSSRDRTQRRFFKNKNSAQPYNSNNNSSQMAQPASNPSAKPTCQICGKIGHIALNCWHRCNLKFAPTVTRPPKALLAQTPSSNSHDWVLDTGATSHLTHDGSYLHSPSTYQGNDSVSVANGSTVPIQHTGQGLLPLPETSRKLYLNNLLHVPSLTHNLLSVSKLTQDNAISITFYANGFDIKDIKDQRPLLRGRLHNGLYQISMHPESPPKAYTATTTSIMIWHARLGHPHNRLLPVLANSIPELQNLPHSFTCISCNMAKSHKQKFNKSSTVTSSPFDLIHTDVWGPAPLNSTDGQRYYIIFIDDFTRYSWLYLMHTKSEALTKFKSFCALVQTQFHTTPKILRSDGGGEFTGHEFKAYLQDSGITQQLSCPHTPEQNGVSERKHRHILDLTRALLHESHLPNRFWAEALSTAHYLINLLPSKPINLHSPYQRLHGQTPTYTHLRVFGCLCFPWLKPYTTSKLSPRSTPCTFLGYSPLHKGYKCFDPQTDKMYISRHVIFHETIFPHKSTTSPSTSPIPSSDTFPPPLLLVPTSTNSCQHTTNQLPTTQHTTTHQNSTNSSTNISSLPHAPAPSNTPSPSTISTNTPQLTPHPSHPMVTRLKSGITKPKHILNLLSHTSVSQIPKNYKQAITQPHWLRAMSEEYQALQRQHTWTLVSPPTDKPILSSKWTYKIKTLPSGQIDRYKARLVALGYDQEFGINFTETFSPVAKMTTIRVLLTLALHRQWPIFQLDVSNAFLHGDLHDDIYMYQPPGFEDKTRPNDVCKLQKSLYGLKQAPRQWFQKLTTFLQSKGFGFSRSDPSLLLFQHNNIFIYILIYVDDFLVTGNNPEAIQNILQQLRTQFSLKQLGTISLFLGIQVHHQQSGYFLTQEHYATKILQEAGMTDCKPAPTPVTPTPKHPLAESPPFHNPALYRKLAGSLQYLSITRPDIAFATNHICQHMHRPTDRHFQDLKRLLRYIKGTTSYGLPITPGQLTLTTYTDADWASDHTDRKSVSGFCSYLGNTLISWTVKKQQTVAKSTTEAEYRSLSAAVSEVLWLRRLAHELRITQHSPTTIYCDNISAIAIAKNPVFHARTKHIEIDFHFTRQHIEDGNIIIEHISSANQVADALTKALPIQRFNELRTKLTIRQPNG</sequence>
<name>A0A2I0W5Q7_9ASPA</name>
<dbReference type="InterPro" id="IPR013103">
    <property type="entry name" value="RVT_2"/>
</dbReference>
<keyword evidence="3" id="KW-0064">Aspartyl protease</keyword>
<dbReference type="Pfam" id="PF13976">
    <property type="entry name" value="gag_pre-integrs"/>
    <property type="match status" value="1"/>
</dbReference>
<dbReference type="InterPro" id="IPR012337">
    <property type="entry name" value="RNaseH-like_sf"/>
</dbReference>
<dbReference type="PANTHER" id="PTHR42648:SF26">
    <property type="entry name" value="INTEGRASE CATALYTIC DOMAIN-CONTAINING PROTEIN"/>
    <property type="match status" value="1"/>
</dbReference>
<dbReference type="Pfam" id="PF22936">
    <property type="entry name" value="Pol_BBD"/>
    <property type="match status" value="1"/>
</dbReference>
<dbReference type="CDD" id="cd09272">
    <property type="entry name" value="RNase_HI_RT_Ty1"/>
    <property type="match status" value="1"/>
</dbReference>
<dbReference type="SUPFAM" id="SSF57756">
    <property type="entry name" value="Retrovirus zinc finger-like domains"/>
    <property type="match status" value="1"/>
</dbReference>
<dbReference type="Gene3D" id="3.30.420.10">
    <property type="entry name" value="Ribonuclease H-like superfamily/Ribonuclease H"/>
    <property type="match status" value="1"/>
</dbReference>
<dbReference type="InterPro" id="IPR054722">
    <property type="entry name" value="PolX-like_BBD"/>
</dbReference>
<dbReference type="GO" id="GO:0008270">
    <property type="term" value="F:zinc ion binding"/>
    <property type="evidence" value="ECO:0007669"/>
    <property type="project" value="UniProtKB-KW"/>
</dbReference>
<feature type="compositionally biased region" description="Low complexity" evidence="6">
    <location>
        <begin position="787"/>
        <end position="811"/>
    </location>
</feature>
<evidence type="ECO:0000256" key="6">
    <source>
        <dbReference type="SAM" id="MobiDB-lite"/>
    </source>
</evidence>
<feature type="compositionally biased region" description="Low complexity" evidence="6">
    <location>
        <begin position="12"/>
        <end position="26"/>
    </location>
</feature>
<gene>
    <name evidence="9" type="ORF">MA16_Dca025801</name>
</gene>
<dbReference type="GO" id="GO:0004190">
    <property type="term" value="F:aspartic-type endopeptidase activity"/>
    <property type="evidence" value="ECO:0007669"/>
    <property type="project" value="UniProtKB-KW"/>
</dbReference>
<accession>A0A2I0W5Q7</accession>